<reference evidence="2" key="1">
    <citation type="submission" date="2019-08" db="EMBL/GenBank/DDBJ databases">
        <authorList>
            <person name="Kucharzyk K."/>
            <person name="Murdoch R.W."/>
            <person name="Higgins S."/>
            <person name="Loffler F."/>
        </authorList>
    </citation>
    <scope>NUCLEOTIDE SEQUENCE</scope>
</reference>
<comment type="caution">
    <text evidence="2">The sequence shown here is derived from an EMBL/GenBank/DDBJ whole genome shotgun (WGS) entry which is preliminary data.</text>
</comment>
<evidence type="ECO:0000313" key="2">
    <source>
        <dbReference type="EMBL" id="MPM40875.1"/>
    </source>
</evidence>
<protein>
    <submittedName>
        <fullName evidence="2">Uncharacterized protein</fullName>
    </submittedName>
</protein>
<dbReference type="EMBL" id="VSSQ01009159">
    <property type="protein sequence ID" value="MPM40875.1"/>
    <property type="molecule type" value="Genomic_DNA"/>
</dbReference>
<accession>A0A644ZJ14</accession>
<sequence length="178" mass="19115">MGFIGKELDHITAVPHGNVPFFNFSMEYTHHFFGGIRPEADAPVARVMVGLVPGIPAVAVAGKVHPKADEIVKSPERILGFNESDVTMNRAASGVRLDHGVRRVGNGTGVTESIVGLLVAAGVAAGAAFAVVRNDEQVVHAHALEMYRTRQRGRPRSNYQGIGAKDREAEPLNRPLCM</sequence>
<gene>
    <name evidence="2" type="ORF">SDC9_87523</name>
</gene>
<proteinExistence type="predicted"/>
<name>A0A644ZJ14_9ZZZZ</name>
<organism evidence="2">
    <name type="scientific">bioreactor metagenome</name>
    <dbReference type="NCBI Taxonomy" id="1076179"/>
    <lineage>
        <taxon>unclassified sequences</taxon>
        <taxon>metagenomes</taxon>
        <taxon>ecological metagenomes</taxon>
    </lineage>
</organism>
<dbReference type="AlphaFoldDB" id="A0A644ZJ14"/>
<evidence type="ECO:0000256" key="1">
    <source>
        <dbReference type="SAM" id="MobiDB-lite"/>
    </source>
</evidence>
<feature type="region of interest" description="Disordered" evidence="1">
    <location>
        <begin position="150"/>
        <end position="178"/>
    </location>
</feature>